<protein>
    <recommendedName>
        <fullName evidence="4">Lipoprotein</fullName>
    </recommendedName>
</protein>
<dbReference type="EMBL" id="JBEZVE010000013">
    <property type="protein sequence ID" value="MEU3783908.1"/>
    <property type="molecule type" value="Genomic_DNA"/>
</dbReference>
<keyword evidence="3" id="KW-1185">Reference proteome</keyword>
<organism evidence="2 3">
    <name type="scientific">Streptomyces sp. 900129855</name>
    <dbReference type="NCBI Taxonomy" id="3155129"/>
    <lineage>
        <taxon>Bacteria</taxon>
        <taxon>Bacillati</taxon>
        <taxon>Actinomycetota</taxon>
        <taxon>Actinomycetes</taxon>
        <taxon>Kitasatosporales</taxon>
        <taxon>Streptomycetaceae</taxon>
        <taxon>Streptomyces</taxon>
    </lineage>
</organism>
<gene>
    <name evidence="2" type="ORF">AB0E89_25740</name>
</gene>
<feature type="signal peptide" evidence="1">
    <location>
        <begin position="1"/>
        <end position="27"/>
    </location>
</feature>
<evidence type="ECO:0000313" key="3">
    <source>
        <dbReference type="Proteomes" id="UP001550739"/>
    </source>
</evidence>
<keyword evidence="1" id="KW-0732">Signal</keyword>
<sequence>MISVAGARFSQYAARMAVLSAALLAVAGCSDANSSAQKSPSPTAAHASPAAKMQLPLLESLKSPAPSGKLLVAQSGQGAKQFEVPLAKTASQITVRLICLGPGDAKVTDGSGGAVLDVAGCNATAAYTTGFTGVKSDRVMRLAVKPSVTWRLLVWG</sequence>
<evidence type="ECO:0008006" key="4">
    <source>
        <dbReference type="Google" id="ProtNLM"/>
    </source>
</evidence>
<dbReference type="RefSeq" id="WP_361705206.1">
    <property type="nucleotide sequence ID" value="NZ_JBEZVE010000013.1"/>
</dbReference>
<proteinExistence type="predicted"/>
<name>A0ABV2ZMX4_9ACTN</name>
<comment type="caution">
    <text evidence="2">The sequence shown here is derived from an EMBL/GenBank/DDBJ whole genome shotgun (WGS) entry which is preliminary data.</text>
</comment>
<reference evidence="2 3" key="1">
    <citation type="submission" date="2024-06" db="EMBL/GenBank/DDBJ databases">
        <title>The Natural Products Discovery Center: Release of the First 8490 Sequenced Strains for Exploring Actinobacteria Biosynthetic Diversity.</title>
        <authorList>
            <person name="Kalkreuter E."/>
            <person name="Kautsar S.A."/>
            <person name="Yang D."/>
            <person name="Bader C.D."/>
            <person name="Teijaro C.N."/>
            <person name="Fluegel L."/>
            <person name="Davis C.M."/>
            <person name="Simpson J.R."/>
            <person name="Lauterbach L."/>
            <person name="Steele A.D."/>
            <person name="Gui C."/>
            <person name="Meng S."/>
            <person name="Li G."/>
            <person name="Viehrig K."/>
            <person name="Ye F."/>
            <person name="Su P."/>
            <person name="Kiefer A.F."/>
            <person name="Nichols A."/>
            <person name="Cepeda A.J."/>
            <person name="Yan W."/>
            <person name="Fan B."/>
            <person name="Jiang Y."/>
            <person name="Adhikari A."/>
            <person name="Zheng C.-J."/>
            <person name="Schuster L."/>
            <person name="Cowan T.M."/>
            <person name="Smanski M.J."/>
            <person name="Chevrette M.G."/>
            <person name="De Carvalho L.P.S."/>
            <person name="Shen B."/>
        </authorList>
    </citation>
    <scope>NUCLEOTIDE SEQUENCE [LARGE SCALE GENOMIC DNA]</scope>
    <source>
        <strain evidence="2 3">NPDC033843</strain>
    </source>
</reference>
<feature type="chain" id="PRO_5046947460" description="Lipoprotein" evidence="1">
    <location>
        <begin position="28"/>
        <end position="156"/>
    </location>
</feature>
<evidence type="ECO:0000313" key="2">
    <source>
        <dbReference type="EMBL" id="MEU3783908.1"/>
    </source>
</evidence>
<evidence type="ECO:0000256" key="1">
    <source>
        <dbReference type="SAM" id="SignalP"/>
    </source>
</evidence>
<dbReference type="Proteomes" id="UP001550739">
    <property type="component" value="Unassembled WGS sequence"/>
</dbReference>
<accession>A0ABV2ZMX4</accession>